<evidence type="ECO:0000313" key="1">
    <source>
        <dbReference type="EMBL" id="CEA04271.1"/>
    </source>
</evidence>
<dbReference type="AlphaFoldDB" id="A0A078MHW9"/>
<dbReference type="EMBL" id="LN483075">
    <property type="protein sequence ID" value="CEA04271.1"/>
    <property type="molecule type" value="Genomic_DNA"/>
</dbReference>
<gene>
    <name evidence="1" type="ORF">BN1050_01913</name>
</gene>
<protein>
    <submittedName>
        <fullName evidence="1">Uncharacterized protein</fullName>
    </submittedName>
</protein>
<reference evidence="1" key="1">
    <citation type="submission" date="2014-07" db="EMBL/GenBank/DDBJ databases">
        <authorList>
            <person name="Urmite Genomes Urmite Genomes"/>
        </authorList>
    </citation>
    <scope>NUCLEOTIDE SEQUENCE</scope>
    <source>
        <strain evidence="1">13S34_air</strain>
    </source>
</reference>
<proteinExistence type="predicted"/>
<accession>A0A078MHW9</accession>
<name>A0A078MHW9_9BACL</name>
<sequence length="153" mass="17993">MKIKFVIENDVSVLKDRNFNYDYYLDSYLELFIEDSKQEYLLLSTAMHNTILIALCDILIELNKNGKKQTLETFGNPNTYTFEKSSSNISITNFDKFSNQVECKYTFNLVEFTNSYIKEITSYLDLMENTECNITKHSNYVLLKEKLNVLCFC</sequence>
<organism evidence="1">
    <name type="scientific">Metalysinibacillus saudimassiliensis</name>
    <dbReference type="NCBI Taxonomy" id="1461583"/>
    <lineage>
        <taxon>Bacteria</taxon>
        <taxon>Bacillati</taxon>
        <taxon>Bacillota</taxon>
        <taxon>Bacilli</taxon>
        <taxon>Bacillales</taxon>
        <taxon>Caryophanaceae</taxon>
        <taxon>Metalysinibacillus</taxon>
    </lineage>
</organism>
<dbReference type="PATRIC" id="fig|1461583.4.peg.1837"/>
<dbReference type="HOGENOM" id="CLU_1675748_0_0_9"/>